<dbReference type="Gene3D" id="3.40.50.12700">
    <property type="match status" value="1"/>
</dbReference>
<evidence type="ECO:0000313" key="3">
    <source>
        <dbReference type="Ensembl" id="ENSAOCP00000076275.1"/>
    </source>
</evidence>
<feature type="region of interest" description="Disordered" evidence="1">
    <location>
        <begin position="298"/>
        <end position="340"/>
    </location>
</feature>
<dbReference type="Gene3D" id="3.40.50.12690">
    <property type="match status" value="1"/>
</dbReference>
<keyword evidence="4" id="KW-1185">Reference proteome</keyword>
<dbReference type="Pfam" id="PF13472">
    <property type="entry name" value="Lipase_GDSL_2"/>
    <property type="match status" value="1"/>
</dbReference>
<feature type="domain" description="SGNH hydrolase-type esterase" evidence="2">
    <location>
        <begin position="368"/>
        <end position="495"/>
    </location>
</feature>
<evidence type="ECO:0000256" key="1">
    <source>
        <dbReference type="SAM" id="MobiDB-lite"/>
    </source>
</evidence>
<dbReference type="SUPFAM" id="SSF52266">
    <property type="entry name" value="SGNH hydrolase"/>
    <property type="match status" value="1"/>
</dbReference>
<name>A0AAQ6AJJ9_AMPOC</name>
<gene>
    <name evidence="3" type="primary">C2CD4C</name>
</gene>
<dbReference type="Ensembl" id="ENSAOCT00000056923.1">
    <property type="protein sequence ID" value="ENSAOCP00000076275.1"/>
    <property type="gene ID" value="ENSAOCG00000032344.1"/>
</dbReference>
<dbReference type="CDD" id="cd00229">
    <property type="entry name" value="SGNH_hydrolase"/>
    <property type="match status" value="1"/>
</dbReference>
<reference evidence="3 4" key="1">
    <citation type="submission" date="2022-01" db="EMBL/GenBank/DDBJ databases">
        <title>A chromosome-scale genome assembly of the false clownfish, Amphiprion ocellaris.</title>
        <authorList>
            <person name="Ryu T."/>
        </authorList>
    </citation>
    <scope>NUCLEOTIDE SEQUENCE [LARGE SCALE GENOMIC DNA]</scope>
</reference>
<dbReference type="InterPro" id="IPR013830">
    <property type="entry name" value="SGNH_hydro"/>
</dbReference>
<feature type="region of interest" description="Disordered" evidence="1">
    <location>
        <begin position="133"/>
        <end position="254"/>
    </location>
</feature>
<evidence type="ECO:0000313" key="4">
    <source>
        <dbReference type="Proteomes" id="UP001501940"/>
    </source>
</evidence>
<feature type="compositionally biased region" description="Polar residues" evidence="1">
    <location>
        <begin position="227"/>
        <end position="236"/>
    </location>
</feature>
<reference evidence="3" key="2">
    <citation type="submission" date="2025-08" db="UniProtKB">
        <authorList>
            <consortium name="Ensembl"/>
        </authorList>
    </citation>
    <scope>IDENTIFICATION</scope>
</reference>
<feature type="compositionally biased region" description="Low complexity" evidence="1">
    <location>
        <begin position="237"/>
        <end position="250"/>
    </location>
</feature>
<dbReference type="GeneTree" id="ENSGT01120000274859"/>
<feature type="compositionally biased region" description="Polar residues" evidence="1">
    <location>
        <begin position="10"/>
        <end position="19"/>
    </location>
</feature>
<protein>
    <recommendedName>
        <fullName evidence="2">SGNH hydrolase-type esterase domain-containing protein</fullName>
    </recommendedName>
</protein>
<feature type="compositionally biased region" description="Polar residues" evidence="1">
    <location>
        <begin position="175"/>
        <end position="194"/>
    </location>
</feature>
<evidence type="ECO:0000259" key="2">
    <source>
        <dbReference type="Pfam" id="PF13472"/>
    </source>
</evidence>
<sequence>MADTARDSPPDTTSLSAPHTSELDAANTTIIRLKADIRRLTEELKIKSDILTSYMNVACKQSRYLASVQSSLHDTLPWVPVSPRPSSCSTPNRHPSWSEVVIRGRSSCNDHTVSPARPNLISFPALSLPAKPRPANPAATLIGGDASSSSNLPAAGASTAPIRTADGPPKALDPPTSNAADRPASSSGAATSRSPLDAGAKTTSAQTCGGPLAQPGSTCRVSPPRATGSTRSSSGEQQTQRSQTRISSATSRRRLLRDAVRRHSAGSVGKDLDHHSSCLQREFVDSSSLRFHRSTITSPLTDTEPQGQLAPAAAPLHTSPDATPAGSPPRHLSRKFTPSRPPLASLFAPTTLIIGDSIMRGIRFFNAITLSFPGATAADIAVKIPSVLRSLPSSVHRIILHVGCNDTARPQSEQTKRDFQNLTDLLKDCGKSIFISGPLPMVNNNSERFSRLLSLNTWISSFCRASRINFIDNFNCFWNRPEYFNSDGIHPNRSGRSLLVSNIQYTVHTSD</sequence>
<dbReference type="AlphaFoldDB" id="A0AAQ6AJJ9"/>
<accession>A0AAQ6AJJ9</accession>
<dbReference type="Proteomes" id="UP001501940">
    <property type="component" value="Chromosome 15"/>
</dbReference>
<reference evidence="3" key="3">
    <citation type="submission" date="2025-09" db="UniProtKB">
        <authorList>
            <consortium name="Ensembl"/>
        </authorList>
    </citation>
    <scope>IDENTIFICATION</scope>
</reference>
<proteinExistence type="predicted"/>
<organism evidence="3 4">
    <name type="scientific">Amphiprion ocellaris</name>
    <name type="common">Clown anemonefish</name>
    <dbReference type="NCBI Taxonomy" id="80972"/>
    <lineage>
        <taxon>Eukaryota</taxon>
        <taxon>Metazoa</taxon>
        <taxon>Chordata</taxon>
        <taxon>Craniata</taxon>
        <taxon>Vertebrata</taxon>
        <taxon>Euteleostomi</taxon>
        <taxon>Actinopterygii</taxon>
        <taxon>Neopterygii</taxon>
        <taxon>Teleostei</taxon>
        <taxon>Neoteleostei</taxon>
        <taxon>Acanthomorphata</taxon>
        <taxon>Ovalentaria</taxon>
        <taxon>Pomacentridae</taxon>
        <taxon>Amphiprion</taxon>
    </lineage>
</organism>
<feature type="region of interest" description="Disordered" evidence="1">
    <location>
        <begin position="1"/>
        <end position="21"/>
    </location>
</feature>